<reference evidence="1 2" key="1">
    <citation type="submission" date="2024-03" db="EMBL/GenBank/DDBJ databases">
        <authorList>
            <person name="Gkanogiannis A."/>
            <person name="Becerra Lopez-Lavalle L."/>
        </authorList>
    </citation>
    <scope>NUCLEOTIDE SEQUENCE [LARGE SCALE GENOMIC DNA]</scope>
</reference>
<keyword evidence="2" id="KW-1185">Reference proteome</keyword>
<protein>
    <submittedName>
        <fullName evidence="1">Uncharacterized protein</fullName>
    </submittedName>
</protein>
<accession>A0ABP0YH58</accession>
<evidence type="ECO:0000313" key="2">
    <source>
        <dbReference type="Proteomes" id="UP001642487"/>
    </source>
</evidence>
<organism evidence="1 2">
    <name type="scientific">Citrullus colocynthis</name>
    <name type="common">colocynth</name>
    <dbReference type="NCBI Taxonomy" id="252529"/>
    <lineage>
        <taxon>Eukaryota</taxon>
        <taxon>Viridiplantae</taxon>
        <taxon>Streptophyta</taxon>
        <taxon>Embryophyta</taxon>
        <taxon>Tracheophyta</taxon>
        <taxon>Spermatophyta</taxon>
        <taxon>Magnoliopsida</taxon>
        <taxon>eudicotyledons</taxon>
        <taxon>Gunneridae</taxon>
        <taxon>Pentapetalae</taxon>
        <taxon>rosids</taxon>
        <taxon>fabids</taxon>
        <taxon>Cucurbitales</taxon>
        <taxon>Cucurbitaceae</taxon>
        <taxon>Benincaseae</taxon>
        <taxon>Citrullus</taxon>
    </lineage>
</organism>
<evidence type="ECO:0000313" key="1">
    <source>
        <dbReference type="EMBL" id="CAK9319719.1"/>
    </source>
</evidence>
<dbReference type="EMBL" id="OZ021738">
    <property type="protein sequence ID" value="CAK9319719.1"/>
    <property type="molecule type" value="Genomic_DNA"/>
</dbReference>
<name>A0ABP0YH58_9ROSI</name>
<proteinExistence type="predicted"/>
<gene>
    <name evidence="1" type="ORF">CITCOLO1_LOCUS11736</name>
</gene>
<sequence>MLCQVQRYAQRKVKQIDPKIRFPSQPVVFVFNARVSPIHLLPISSTKQRHLSALRRSPPTILAAPLPCLSAAEFLDSFLELRSSTC</sequence>
<dbReference type="Proteomes" id="UP001642487">
    <property type="component" value="Chromosome 4"/>
</dbReference>